<evidence type="ECO:0000313" key="1">
    <source>
        <dbReference type="EMBL" id="UYP47303.1"/>
    </source>
</evidence>
<evidence type="ECO:0000313" key="2">
    <source>
        <dbReference type="Proteomes" id="UP001208689"/>
    </source>
</evidence>
<organism evidence="1 2">
    <name type="scientific">Candidatus Lokiarchaeum ossiferum</name>
    <dbReference type="NCBI Taxonomy" id="2951803"/>
    <lineage>
        <taxon>Archaea</taxon>
        <taxon>Promethearchaeati</taxon>
        <taxon>Promethearchaeota</taxon>
        <taxon>Promethearchaeia</taxon>
        <taxon>Promethearchaeales</taxon>
        <taxon>Promethearchaeaceae</taxon>
        <taxon>Candidatus Lokiarchaeum</taxon>
    </lineage>
</organism>
<name>A0ABY6HUW2_9ARCH</name>
<dbReference type="EMBL" id="CP104013">
    <property type="protein sequence ID" value="UYP47303.1"/>
    <property type="molecule type" value="Genomic_DNA"/>
</dbReference>
<accession>A0ABY6HUW2</accession>
<gene>
    <name evidence="1" type="ORF">NEF87_003588</name>
</gene>
<sequence>MNVAQIFKLEVHCLIRVEHLKIWVKILSDVGIYTNDLRLFYHITKKFKSENFEFNALDDFRCINPSTKVLITTQSDLDLFDPDIPDYIDVIIVLPSYSLDEIMLRTCQHLKNIPTAREITISLDPGTVRTGLAIFLDGYYLYSTEFTSLDRVRSFIQEIFGIYPNPSKMIKIGNGYSQLTKRFLKALIVRQVANINVHYSLVNERFTSNSSRCKKIGVKSVHEQAAILIGRRKGKIVTGF</sequence>
<dbReference type="Proteomes" id="UP001208689">
    <property type="component" value="Chromosome"/>
</dbReference>
<protein>
    <submittedName>
        <fullName evidence="1">Uncharacterized protein</fullName>
    </submittedName>
</protein>
<proteinExistence type="predicted"/>
<keyword evidence="2" id="KW-1185">Reference proteome</keyword>
<reference evidence="1" key="1">
    <citation type="submission" date="2022-09" db="EMBL/GenBank/DDBJ databases">
        <title>Actin cytoskeleton and complex cell architecture in an #Asgard archaeon.</title>
        <authorList>
            <person name="Ponce Toledo R.I."/>
            <person name="Schleper C."/>
            <person name="Rodrigues Oliveira T."/>
            <person name="Wollweber F."/>
            <person name="Xu J."/>
            <person name="Rittmann S."/>
            <person name="Klingl A."/>
            <person name="Pilhofer M."/>
        </authorList>
    </citation>
    <scope>NUCLEOTIDE SEQUENCE</scope>
    <source>
        <strain evidence="1">B-35</strain>
    </source>
</reference>